<evidence type="ECO:0000313" key="1">
    <source>
        <dbReference type="EMBL" id="AGS54415.1"/>
    </source>
</evidence>
<organism evidence="1">
    <name type="scientific">uncultured bacterium contig00180</name>
    <dbReference type="NCBI Taxonomy" id="1181601"/>
    <lineage>
        <taxon>Bacteria</taxon>
        <taxon>environmental samples</taxon>
    </lineage>
</organism>
<sequence>MKKLLKVFIITVLIMASFVSWNGLSIPSATDAQELVSYNGKTSVLQIKPASGEFGWALLFLI</sequence>
<protein>
    <submittedName>
        <fullName evidence="1">Alpha-fucosidase</fullName>
    </submittedName>
</protein>
<reference evidence="1" key="1">
    <citation type="submission" date="2012-03" db="EMBL/GenBank/DDBJ databases">
        <title>Functional metagenomics reveals considerable lignocellulase gene clusters in the gut microbiome of a wood-feeding higher termite.</title>
        <authorList>
            <person name="Liu N."/>
        </authorList>
    </citation>
    <scope>NUCLEOTIDE SEQUENCE</scope>
</reference>
<name>A0A806K377_9BACT</name>
<dbReference type="AlphaFoldDB" id="A0A806K377"/>
<accession>A0A806K377</accession>
<dbReference type="EMBL" id="JQ844297">
    <property type="protein sequence ID" value="AGS54415.1"/>
    <property type="molecule type" value="Genomic_DNA"/>
</dbReference>
<proteinExistence type="predicted"/>